<evidence type="ECO:0000259" key="1">
    <source>
        <dbReference type="Pfam" id="PF12146"/>
    </source>
</evidence>
<dbReference type="InterPro" id="IPR051044">
    <property type="entry name" value="MAG_DAG_Lipase"/>
</dbReference>
<feature type="non-terminal residue" evidence="2">
    <location>
        <position position="234"/>
    </location>
</feature>
<feature type="non-terminal residue" evidence="2">
    <location>
        <position position="1"/>
    </location>
</feature>
<feature type="domain" description="Serine aminopeptidase S33" evidence="1">
    <location>
        <begin position="1"/>
        <end position="222"/>
    </location>
</feature>
<reference evidence="2" key="1">
    <citation type="submission" date="2018-05" db="EMBL/GenBank/DDBJ databases">
        <authorList>
            <person name="Lanie J.A."/>
            <person name="Ng W.-L."/>
            <person name="Kazmierczak K.M."/>
            <person name="Andrzejewski T.M."/>
            <person name="Davidsen T.M."/>
            <person name="Wayne K.J."/>
            <person name="Tettelin H."/>
            <person name="Glass J.I."/>
            <person name="Rusch D."/>
            <person name="Podicherti R."/>
            <person name="Tsui H.-C.T."/>
            <person name="Winkler M.E."/>
        </authorList>
    </citation>
    <scope>NUCLEOTIDE SEQUENCE</scope>
</reference>
<dbReference type="Gene3D" id="3.40.50.1820">
    <property type="entry name" value="alpha/beta hydrolase"/>
    <property type="match status" value="1"/>
</dbReference>
<dbReference type="Pfam" id="PF12146">
    <property type="entry name" value="Hydrolase_4"/>
    <property type="match status" value="1"/>
</dbReference>
<dbReference type="PANTHER" id="PTHR11614">
    <property type="entry name" value="PHOSPHOLIPASE-RELATED"/>
    <property type="match status" value="1"/>
</dbReference>
<name>A0A381QB43_9ZZZZ</name>
<accession>A0A381QB43</accession>
<dbReference type="AlphaFoldDB" id="A0A381QB43"/>
<organism evidence="2">
    <name type="scientific">marine metagenome</name>
    <dbReference type="NCBI Taxonomy" id="408172"/>
    <lineage>
        <taxon>unclassified sequences</taxon>
        <taxon>metagenomes</taxon>
        <taxon>ecological metagenomes</taxon>
    </lineage>
</organism>
<sequence length="234" mass="27177">MDWRGQGLSDRTSNNIRLGHIDSFNEYDKDFEAIIEKVYKHICPTPWIGFGHSMGGCLLATNFTKHENNYRALILCAPMLTMKVNIWIKRLTKLIVFLLPWLKRLPLSPPNWDKKQGWLEEDFEQNNLTSDKYRFDRTFRLISKCPDLAVKGLSFGWVDEAFKRTEEFNYPDWGKNITKPVLLLSAGKDILVDAGKNELICNSIPNSSISRINGKHELLMEENDIRNETWKAID</sequence>
<protein>
    <recommendedName>
        <fullName evidence="1">Serine aminopeptidase S33 domain-containing protein</fullName>
    </recommendedName>
</protein>
<gene>
    <name evidence="2" type="ORF">METZ01_LOCUS29094</name>
</gene>
<dbReference type="SUPFAM" id="SSF53474">
    <property type="entry name" value="alpha/beta-Hydrolases"/>
    <property type="match status" value="1"/>
</dbReference>
<evidence type="ECO:0000313" key="2">
    <source>
        <dbReference type="EMBL" id="SUZ76240.1"/>
    </source>
</evidence>
<dbReference type="InterPro" id="IPR022742">
    <property type="entry name" value="Hydrolase_4"/>
</dbReference>
<proteinExistence type="predicted"/>
<dbReference type="EMBL" id="UINC01001271">
    <property type="protein sequence ID" value="SUZ76240.1"/>
    <property type="molecule type" value="Genomic_DNA"/>
</dbReference>
<dbReference type="InterPro" id="IPR029058">
    <property type="entry name" value="AB_hydrolase_fold"/>
</dbReference>